<sequence>MGAPADYSPECWRYLFQGYTEPEALPYMHSVDLVAGVTSLQKPADEANDMNSATPTMASLASSQPLNSGETFDK</sequence>
<gene>
    <name evidence="2" type="ORF">VTK73DRAFT_2440</name>
</gene>
<evidence type="ECO:0000313" key="3">
    <source>
        <dbReference type="Proteomes" id="UP001586593"/>
    </source>
</evidence>
<accession>A0ABR3VS47</accession>
<proteinExistence type="predicted"/>
<evidence type="ECO:0000256" key="1">
    <source>
        <dbReference type="SAM" id="MobiDB-lite"/>
    </source>
</evidence>
<reference evidence="2 3" key="1">
    <citation type="journal article" date="2024" name="Commun. Biol.">
        <title>Comparative genomic analysis of thermophilic fungi reveals convergent evolutionary adaptations and gene losses.</title>
        <authorList>
            <person name="Steindorff A.S."/>
            <person name="Aguilar-Pontes M.V."/>
            <person name="Robinson A.J."/>
            <person name="Andreopoulos B."/>
            <person name="LaButti K."/>
            <person name="Kuo A."/>
            <person name="Mondo S."/>
            <person name="Riley R."/>
            <person name="Otillar R."/>
            <person name="Haridas S."/>
            <person name="Lipzen A."/>
            <person name="Grimwood J."/>
            <person name="Schmutz J."/>
            <person name="Clum A."/>
            <person name="Reid I.D."/>
            <person name="Moisan M.C."/>
            <person name="Butler G."/>
            <person name="Nguyen T.T.M."/>
            <person name="Dewar K."/>
            <person name="Conant G."/>
            <person name="Drula E."/>
            <person name="Henrissat B."/>
            <person name="Hansel C."/>
            <person name="Singer S."/>
            <person name="Hutchinson M.I."/>
            <person name="de Vries R.P."/>
            <person name="Natvig D.O."/>
            <person name="Powell A.J."/>
            <person name="Tsang A."/>
            <person name="Grigoriev I.V."/>
        </authorList>
    </citation>
    <scope>NUCLEOTIDE SEQUENCE [LARGE SCALE GENOMIC DNA]</scope>
    <source>
        <strain evidence="2 3">ATCC 24622</strain>
    </source>
</reference>
<feature type="compositionally biased region" description="Polar residues" evidence="1">
    <location>
        <begin position="49"/>
        <end position="74"/>
    </location>
</feature>
<evidence type="ECO:0000313" key="2">
    <source>
        <dbReference type="EMBL" id="KAL1844486.1"/>
    </source>
</evidence>
<organism evidence="2 3">
    <name type="scientific">Phialemonium thermophilum</name>
    <dbReference type="NCBI Taxonomy" id="223376"/>
    <lineage>
        <taxon>Eukaryota</taxon>
        <taxon>Fungi</taxon>
        <taxon>Dikarya</taxon>
        <taxon>Ascomycota</taxon>
        <taxon>Pezizomycotina</taxon>
        <taxon>Sordariomycetes</taxon>
        <taxon>Sordariomycetidae</taxon>
        <taxon>Cephalothecales</taxon>
        <taxon>Cephalothecaceae</taxon>
        <taxon>Phialemonium</taxon>
    </lineage>
</organism>
<dbReference type="Proteomes" id="UP001586593">
    <property type="component" value="Unassembled WGS sequence"/>
</dbReference>
<dbReference type="EMBL" id="JAZHXJ010001679">
    <property type="protein sequence ID" value="KAL1844486.1"/>
    <property type="molecule type" value="Genomic_DNA"/>
</dbReference>
<keyword evidence="3" id="KW-1185">Reference proteome</keyword>
<protein>
    <submittedName>
        <fullName evidence="2">Uncharacterized protein</fullName>
    </submittedName>
</protein>
<name>A0ABR3VS47_9PEZI</name>
<comment type="caution">
    <text evidence="2">The sequence shown here is derived from an EMBL/GenBank/DDBJ whole genome shotgun (WGS) entry which is preliminary data.</text>
</comment>
<feature type="region of interest" description="Disordered" evidence="1">
    <location>
        <begin position="44"/>
        <end position="74"/>
    </location>
</feature>